<feature type="coiled-coil region" evidence="1">
    <location>
        <begin position="3"/>
        <end position="37"/>
    </location>
</feature>
<keyword evidence="1" id="KW-0175">Coiled coil</keyword>
<feature type="non-terminal residue" evidence="2">
    <location>
        <position position="100"/>
    </location>
</feature>
<dbReference type="EMBL" id="JARKIE010000558">
    <property type="protein sequence ID" value="KAJ7628084.1"/>
    <property type="molecule type" value="Genomic_DNA"/>
</dbReference>
<evidence type="ECO:0000256" key="1">
    <source>
        <dbReference type="SAM" id="Coils"/>
    </source>
</evidence>
<evidence type="ECO:0000313" key="3">
    <source>
        <dbReference type="Proteomes" id="UP001221757"/>
    </source>
</evidence>
<dbReference type="Proteomes" id="UP001221757">
    <property type="component" value="Unassembled WGS sequence"/>
</dbReference>
<accession>A0AAD7BQN4</accession>
<comment type="caution">
    <text evidence="2">The sequence shown here is derived from an EMBL/GenBank/DDBJ whole genome shotgun (WGS) entry which is preliminary data.</text>
</comment>
<reference evidence="2" key="1">
    <citation type="submission" date="2023-03" db="EMBL/GenBank/DDBJ databases">
        <title>Massive genome expansion in bonnet fungi (Mycena s.s.) driven by repeated elements and novel gene families across ecological guilds.</title>
        <authorList>
            <consortium name="Lawrence Berkeley National Laboratory"/>
            <person name="Harder C.B."/>
            <person name="Miyauchi S."/>
            <person name="Viragh M."/>
            <person name="Kuo A."/>
            <person name="Thoen E."/>
            <person name="Andreopoulos B."/>
            <person name="Lu D."/>
            <person name="Skrede I."/>
            <person name="Drula E."/>
            <person name="Henrissat B."/>
            <person name="Morin E."/>
            <person name="Kohler A."/>
            <person name="Barry K."/>
            <person name="LaButti K."/>
            <person name="Morin E."/>
            <person name="Salamov A."/>
            <person name="Lipzen A."/>
            <person name="Mereny Z."/>
            <person name="Hegedus B."/>
            <person name="Baldrian P."/>
            <person name="Stursova M."/>
            <person name="Weitz H."/>
            <person name="Taylor A."/>
            <person name="Grigoriev I.V."/>
            <person name="Nagy L.G."/>
            <person name="Martin F."/>
            <person name="Kauserud H."/>
        </authorList>
    </citation>
    <scope>NUCLEOTIDE SEQUENCE</scope>
    <source>
        <strain evidence="2">CBHHK067</strain>
    </source>
</reference>
<organism evidence="2 3">
    <name type="scientific">Mycena rosella</name>
    <name type="common">Pink bonnet</name>
    <name type="synonym">Agaricus rosellus</name>
    <dbReference type="NCBI Taxonomy" id="1033263"/>
    <lineage>
        <taxon>Eukaryota</taxon>
        <taxon>Fungi</taxon>
        <taxon>Dikarya</taxon>
        <taxon>Basidiomycota</taxon>
        <taxon>Agaricomycotina</taxon>
        <taxon>Agaricomycetes</taxon>
        <taxon>Agaricomycetidae</taxon>
        <taxon>Agaricales</taxon>
        <taxon>Marasmiineae</taxon>
        <taxon>Mycenaceae</taxon>
        <taxon>Mycena</taxon>
    </lineage>
</organism>
<protein>
    <recommendedName>
        <fullName evidence="4">F-box domain-containing protein</fullName>
    </recommendedName>
</protein>
<keyword evidence="3" id="KW-1185">Reference proteome</keyword>
<name>A0AAD7BQN4_MYCRO</name>
<proteinExistence type="predicted"/>
<evidence type="ECO:0008006" key="4">
    <source>
        <dbReference type="Google" id="ProtNLM"/>
    </source>
</evidence>
<sequence length="100" mass="11061">MSVAELQARIDSLSADIDRHKKVLQDLERSKSATQRQLNAIRDPVARLPLEISSEIFIQCLSTRPRPGALHAPMILANICTIWTDIALSTPSLWAAIDAD</sequence>
<gene>
    <name evidence="2" type="ORF">B0H17DRAFT_1285360</name>
</gene>
<dbReference type="AlphaFoldDB" id="A0AAD7BQN4"/>
<evidence type="ECO:0000313" key="2">
    <source>
        <dbReference type="EMBL" id="KAJ7628084.1"/>
    </source>
</evidence>